<keyword evidence="3" id="KW-1185">Reference proteome</keyword>
<comment type="caution">
    <text evidence="2">The sequence shown here is derived from an EMBL/GenBank/DDBJ whole genome shotgun (WGS) entry which is preliminary data.</text>
</comment>
<proteinExistence type="predicted"/>
<organism evidence="2 3">
    <name type="scientific">Duganella qianjiadongensis</name>
    <dbReference type="NCBI Taxonomy" id="2692176"/>
    <lineage>
        <taxon>Bacteria</taxon>
        <taxon>Pseudomonadati</taxon>
        <taxon>Pseudomonadota</taxon>
        <taxon>Betaproteobacteria</taxon>
        <taxon>Burkholderiales</taxon>
        <taxon>Oxalobacteraceae</taxon>
        <taxon>Telluria group</taxon>
        <taxon>Duganella</taxon>
    </lineage>
</organism>
<dbReference type="RefSeq" id="WP_161041013.1">
    <property type="nucleotide sequence ID" value="NZ_WWCM01000021.1"/>
</dbReference>
<feature type="compositionally biased region" description="Polar residues" evidence="1">
    <location>
        <begin position="25"/>
        <end position="36"/>
    </location>
</feature>
<gene>
    <name evidence="2" type="ORF">GTP27_20785</name>
</gene>
<dbReference type="EMBL" id="WWCM01000021">
    <property type="protein sequence ID" value="MYM41747.1"/>
    <property type="molecule type" value="Genomic_DNA"/>
</dbReference>
<evidence type="ECO:0000313" key="3">
    <source>
        <dbReference type="Proteomes" id="UP000478090"/>
    </source>
</evidence>
<reference evidence="2 3" key="1">
    <citation type="submission" date="2019-12" db="EMBL/GenBank/DDBJ databases">
        <title>Novel species isolated from a subtropical stream in China.</title>
        <authorList>
            <person name="Lu H."/>
        </authorList>
    </citation>
    <scope>NUCLEOTIDE SEQUENCE [LARGE SCALE GENOMIC DNA]</scope>
    <source>
        <strain evidence="2 3">CY13W</strain>
    </source>
</reference>
<evidence type="ECO:0000256" key="1">
    <source>
        <dbReference type="SAM" id="MobiDB-lite"/>
    </source>
</evidence>
<name>A0ABW9VSP5_9BURK</name>
<accession>A0ABW9VSP5</accession>
<protein>
    <submittedName>
        <fullName evidence="2">Uncharacterized protein</fullName>
    </submittedName>
</protein>
<feature type="region of interest" description="Disordered" evidence="1">
    <location>
        <begin position="22"/>
        <end position="46"/>
    </location>
</feature>
<sequence>MVFFKAISVFFSFNAVRLTDYPRGNTDTKSIAQQPPTGLPADAVQH</sequence>
<dbReference type="Proteomes" id="UP000478090">
    <property type="component" value="Unassembled WGS sequence"/>
</dbReference>
<evidence type="ECO:0000313" key="2">
    <source>
        <dbReference type="EMBL" id="MYM41747.1"/>
    </source>
</evidence>